<proteinExistence type="predicted"/>
<protein>
    <submittedName>
        <fullName evidence="1">Uncharacterized protein</fullName>
    </submittedName>
</protein>
<name>A0A6A4GZ95_9AGAR</name>
<gene>
    <name evidence="1" type="ORF">BT96DRAFT_979920</name>
</gene>
<sequence length="153" mass="16949">MILVCKPSTKHQCRCSIGKREAAQLEAGSDDSNTGLRITFGVSSLLGLKLLSDEVDKRDEGNGGGLLVVVILDRRKLLLVLQFQLIIERNLTLSHFGICKTFVSNLQSSIPDFPNSHYHSHCHYSNLAYRVYRSFFIGGQFCNADGFNQLSGA</sequence>
<dbReference type="AlphaFoldDB" id="A0A6A4GZ95"/>
<evidence type="ECO:0000313" key="2">
    <source>
        <dbReference type="Proteomes" id="UP000799118"/>
    </source>
</evidence>
<organism evidence="1 2">
    <name type="scientific">Gymnopus androsaceus JB14</name>
    <dbReference type="NCBI Taxonomy" id="1447944"/>
    <lineage>
        <taxon>Eukaryota</taxon>
        <taxon>Fungi</taxon>
        <taxon>Dikarya</taxon>
        <taxon>Basidiomycota</taxon>
        <taxon>Agaricomycotina</taxon>
        <taxon>Agaricomycetes</taxon>
        <taxon>Agaricomycetidae</taxon>
        <taxon>Agaricales</taxon>
        <taxon>Marasmiineae</taxon>
        <taxon>Omphalotaceae</taxon>
        <taxon>Gymnopus</taxon>
    </lineage>
</organism>
<reference evidence="1" key="1">
    <citation type="journal article" date="2019" name="Environ. Microbiol.">
        <title>Fungal ecological strategies reflected in gene transcription - a case study of two litter decomposers.</title>
        <authorList>
            <person name="Barbi F."/>
            <person name="Kohler A."/>
            <person name="Barry K."/>
            <person name="Baskaran P."/>
            <person name="Daum C."/>
            <person name="Fauchery L."/>
            <person name="Ihrmark K."/>
            <person name="Kuo A."/>
            <person name="LaButti K."/>
            <person name="Lipzen A."/>
            <person name="Morin E."/>
            <person name="Grigoriev I.V."/>
            <person name="Henrissat B."/>
            <person name="Lindahl B."/>
            <person name="Martin F."/>
        </authorList>
    </citation>
    <scope>NUCLEOTIDE SEQUENCE</scope>
    <source>
        <strain evidence="1">JB14</strain>
    </source>
</reference>
<keyword evidence="2" id="KW-1185">Reference proteome</keyword>
<dbReference type="Proteomes" id="UP000799118">
    <property type="component" value="Unassembled WGS sequence"/>
</dbReference>
<dbReference type="EMBL" id="ML769631">
    <property type="protein sequence ID" value="KAE9391262.1"/>
    <property type="molecule type" value="Genomic_DNA"/>
</dbReference>
<accession>A0A6A4GZ95</accession>
<evidence type="ECO:0000313" key="1">
    <source>
        <dbReference type="EMBL" id="KAE9391262.1"/>
    </source>
</evidence>